<name>A0A8W7NY96_ANOCL</name>
<evidence type="ECO:0000256" key="2">
    <source>
        <dbReference type="SAM" id="Phobius"/>
    </source>
</evidence>
<accession>A0A8W7NY96</accession>
<sequence length="128" mass="13620">MDNATGQKTPANVPSVRPELATGSEMLPNSTYPAGSVVGAGDENKLPNCRNSRDVPAPLVPPLQIIIAHIPTGSLASFASLSFVVFLRILKSVTIVQIVVYSPSIFLLGGFGYHFRWGQRLMHGSGTT</sequence>
<feature type="region of interest" description="Disordered" evidence="1">
    <location>
        <begin position="1"/>
        <end position="50"/>
    </location>
</feature>
<keyword evidence="2" id="KW-1133">Transmembrane helix</keyword>
<protein>
    <submittedName>
        <fullName evidence="3">Uncharacterized protein</fullName>
    </submittedName>
</protein>
<evidence type="ECO:0000256" key="1">
    <source>
        <dbReference type="SAM" id="MobiDB-lite"/>
    </source>
</evidence>
<feature type="compositionally biased region" description="Polar residues" evidence="1">
    <location>
        <begin position="1"/>
        <end position="12"/>
    </location>
</feature>
<keyword evidence="2" id="KW-0812">Transmembrane</keyword>
<dbReference type="AlphaFoldDB" id="A0A8W7NY96"/>
<proteinExistence type="predicted"/>
<feature type="transmembrane region" description="Helical" evidence="2">
    <location>
        <begin position="94"/>
        <end position="115"/>
    </location>
</feature>
<feature type="transmembrane region" description="Helical" evidence="2">
    <location>
        <begin position="65"/>
        <end position="87"/>
    </location>
</feature>
<dbReference type="EnsemblMetazoa" id="ACOM022610-RA">
    <property type="protein sequence ID" value="ACOM022610-PA.1"/>
    <property type="gene ID" value="ACOM022610"/>
</dbReference>
<reference evidence="3" key="1">
    <citation type="submission" date="2022-08" db="UniProtKB">
        <authorList>
            <consortium name="EnsemblMetazoa"/>
        </authorList>
    </citation>
    <scope>IDENTIFICATION</scope>
</reference>
<evidence type="ECO:0000313" key="3">
    <source>
        <dbReference type="EnsemblMetazoa" id="ACOM022610-PA.1"/>
    </source>
</evidence>
<organism evidence="3">
    <name type="scientific">Anopheles coluzzii</name>
    <name type="common">African malaria mosquito</name>
    <dbReference type="NCBI Taxonomy" id="1518534"/>
    <lineage>
        <taxon>Eukaryota</taxon>
        <taxon>Metazoa</taxon>
        <taxon>Ecdysozoa</taxon>
        <taxon>Arthropoda</taxon>
        <taxon>Hexapoda</taxon>
        <taxon>Insecta</taxon>
        <taxon>Pterygota</taxon>
        <taxon>Neoptera</taxon>
        <taxon>Endopterygota</taxon>
        <taxon>Diptera</taxon>
        <taxon>Nematocera</taxon>
        <taxon>Culicoidea</taxon>
        <taxon>Culicidae</taxon>
        <taxon>Anophelinae</taxon>
        <taxon>Anopheles</taxon>
    </lineage>
</organism>
<keyword evidence="2" id="KW-0472">Membrane</keyword>
<dbReference type="Proteomes" id="UP000075882">
    <property type="component" value="Unassembled WGS sequence"/>
</dbReference>